<organism evidence="2 3">
    <name type="scientific">Brevundimonas aurifodinae</name>
    <dbReference type="NCBI Taxonomy" id="1508312"/>
    <lineage>
        <taxon>Bacteria</taxon>
        <taxon>Pseudomonadati</taxon>
        <taxon>Pseudomonadota</taxon>
        <taxon>Alphaproteobacteria</taxon>
        <taxon>Caulobacterales</taxon>
        <taxon>Caulobacteraceae</taxon>
        <taxon>Brevundimonas</taxon>
    </lineage>
</organism>
<reference evidence="2 3" key="1">
    <citation type="submission" date="2024-06" db="EMBL/GenBank/DDBJ databases">
        <title>Brevundimonas sp. C11.</title>
        <authorList>
            <person name="Maltman C."/>
        </authorList>
    </citation>
    <scope>NUCLEOTIDE SEQUENCE [LARGE SCALE GENOMIC DNA]</scope>
    <source>
        <strain evidence="2 3">C11</strain>
    </source>
</reference>
<sequence length="93" mass="9871">MTEPHPATPVTRLRALRVASAGAFGTLWLFVLGWIWAAFSLPGAEAFLGLFTTEPASSARALLYGGLCAFVVGGLFGAIIAHCYNLAGRFIRD</sequence>
<evidence type="ECO:0000256" key="1">
    <source>
        <dbReference type="SAM" id="Phobius"/>
    </source>
</evidence>
<dbReference type="RefSeq" id="WP_349683396.1">
    <property type="nucleotide sequence ID" value="NZ_JBEGDD010000002.1"/>
</dbReference>
<gene>
    <name evidence="2" type="ORF">ABN401_03225</name>
</gene>
<evidence type="ECO:0008006" key="4">
    <source>
        <dbReference type="Google" id="ProtNLM"/>
    </source>
</evidence>
<evidence type="ECO:0000313" key="2">
    <source>
        <dbReference type="EMBL" id="MEQ7154221.1"/>
    </source>
</evidence>
<feature type="transmembrane region" description="Helical" evidence="1">
    <location>
        <begin position="21"/>
        <end position="41"/>
    </location>
</feature>
<keyword evidence="1" id="KW-1133">Transmembrane helix</keyword>
<proteinExistence type="predicted"/>
<protein>
    <recommendedName>
        <fullName evidence="4">DUF1206 domain-containing protein</fullName>
    </recommendedName>
</protein>
<keyword evidence="3" id="KW-1185">Reference proteome</keyword>
<keyword evidence="1" id="KW-0472">Membrane</keyword>
<feature type="transmembrane region" description="Helical" evidence="1">
    <location>
        <begin position="61"/>
        <end position="87"/>
    </location>
</feature>
<comment type="caution">
    <text evidence="2">The sequence shown here is derived from an EMBL/GenBank/DDBJ whole genome shotgun (WGS) entry which is preliminary data.</text>
</comment>
<keyword evidence="1" id="KW-0812">Transmembrane</keyword>
<evidence type="ECO:0000313" key="3">
    <source>
        <dbReference type="Proteomes" id="UP001445732"/>
    </source>
</evidence>
<dbReference type="EMBL" id="JBEGDD010000002">
    <property type="protein sequence ID" value="MEQ7154221.1"/>
    <property type="molecule type" value="Genomic_DNA"/>
</dbReference>
<dbReference type="Proteomes" id="UP001445732">
    <property type="component" value="Unassembled WGS sequence"/>
</dbReference>
<accession>A0ABV1NK53</accession>
<name>A0ABV1NK53_9CAUL</name>